<dbReference type="Proteomes" id="UP001055879">
    <property type="component" value="Linkage Group LG09"/>
</dbReference>
<name>A0ACB8ZX99_ARCLA</name>
<organism evidence="1 2">
    <name type="scientific">Arctium lappa</name>
    <name type="common">Greater burdock</name>
    <name type="synonym">Lappa major</name>
    <dbReference type="NCBI Taxonomy" id="4217"/>
    <lineage>
        <taxon>Eukaryota</taxon>
        <taxon>Viridiplantae</taxon>
        <taxon>Streptophyta</taxon>
        <taxon>Embryophyta</taxon>
        <taxon>Tracheophyta</taxon>
        <taxon>Spermatophyta</taxon>
        <taxon>Magnoliopsida</taxon>
        <taxon>eudicotyledons</taxon>
        <taxon>Gunneridae</taxon>
        <taxon>Pentapetalae</taxon>
        <taxon>asterids</taxon>
        <taxon>campanulids</taxon>
        <taxon>Asterales</taxon>
        <taxon>Asteraceae</taxon>
        <taxon>Carduoideae</taxon>
        <taxon>Cardueae</taxon>
        <taxon>Arctiinae</taxon>
        <taxon>Arctium</taxon>
    </lineage>
</organism>
<keyword evidence="2" id="KW-1185">Reference proteome</keyword>
<evidence type="ECO:0000313" key="2">
    <source>
        <dbReference type="Proteomes" id="UP001055879"/>
    </source>
</evidence>
<gene>
    <name evidence="1" type="ORF">L6452_27519</name>
</gene>
<dbReference type="EMBL" id="CM042055">
    <property type="protein sequence ID" value="KAI3701979.1"/>
    <property type="molecule type" value="Genomic_DNA"/>
</dbReference>
<reference evidence="2" key="1">
    <citation type="journal article" date="2022" name="Mol. Ecol. Resour.">
        <title>The genomes of chicory, endive, great burdock and yacon provide insights into Asteraceae palaeo-polyploidization history and plant inulin production.</title>
        <authorList>
            <person name="Fan W."/>
            <person name="Wang S."/>
            <person name="Wang H."/>
            <person name="Wang A."/>
            <person name="Jiang F."/>
            <person name="Liu H."/>
            <person name="Zhao H."/>
            <person name="Xu D."/>
            <person name="Zhang Y."/>
        </authorList>
    </citation>
    <scope>NUCLEOTIDE SEQUENCE [LARGE SCALE GENOMIC DNA]</scope>
    <source>
        <strain evidence="2">cv. Niubang</strain>
    </source>
</reference>
<evidence type="ECO:0000313" key="1">
    <source>
        <dbReference type="EMBL" id="KAI3701979.1"/>
    </source>
</evidence>
<comment type="caution">
    <text evidence="1">The sequence shown here is derived from an EMBL/GenBank/DDBJ whole genome shotgun (WGS) entry which is preliminary data.</text>
</comment>
<sequence>MLLYVESTECKQVTVEHVRPTTLGWNFDLLKKRESSELEDEGFGGSSLLENRNERPSTRKTFTPTHVRARRETKEDGDLVREEDIKIMDDKITLFMTAKWETEKLLETLMAKHPNDELSRISCTSSEIFSGMISGLKVVEMRSSLSLVITSMHTKGNIVHRS</sequence>
<reference evidence="1 2" key="2">
    <citation type="journal article" date="2022" name="Mol. Ecol. Resour.">
        <title>The genomes of chicory, endive, great burdock and yacon provide insights into Asteraceae paleo-polyploidization history and plant inulin production.</title>
        <authorList>
            <person name="Fan W."/>
            <person name="Wang S."/>
            <person name="Wang H."/>
            <person name="Wang A."/>
            <person name="Jiang F."/>
            <person name="Liu H."/>
            <person name="Zhao H."/>
            <person name="Xu D."/>
            <person name="Zhang Y."/>
        </authorList>
    </citation>
    <scope>NUCLEOTIDE SEQUENCE [LARGE SCALE GENOMIC DNA]</scope>
    <source>
        <strain evidence="2">cv. Niubang</strain>
    </source>
</reference>
<protein>
    <submittedName>
        <fullName evidence="1">Uncharacterized protein</fullName>
    </submittedName>
</protein>
<accession>A0ACB8ZX99</accession>
<proteinExistence type="predicted"/>